<name>A0ABZ2F462_METCP</name>
<dbReference type="Pfam" id="PF00350">
    <property type="entry name" value="Dynamin_N"/>
    <property type="match status" value="1"/>
</dbReference>
<accession>A0ABZ2F462</accession>
<dbReference type="Gene3D" id="3.40.50.300">
    <property type="entry name" value="P-loop containing nucleotide triphosphate hydrolases"/>
    <property type="match status" value="1"/>
</dbReference>
<dbReference type="InterPro" id="IPR027417">
    <property type="entry name" value="P-loop_NTPase"/>
</dbReference>
<evidence type="ECO:0000313" key="2">
    <source>
        <dbReference type="EMBL" id="WWF01067.1"/>
    </source>
</evidence>
<organism evidence="2 3">
    <name type="scientific">Methylococcus capsulatus</name>
    <dbReference type="NCBI Taxonomy" id="414"/>
    <lineage>
        <taxon>Bacteria</taxon>
        <taxon>Pseudomonadati</taxon>
        <taxon>Pseudomonadota</taxon>
        <taxon>Gammaproteobacteria</taxon>
        <taxon>Methylococcales</taxon>
        <taxon>Methylococcaceae</taxon>
        <taxon>Methylococcus</taxon>
    </lineage>
</organism>
<evidence type="ECO:0000313" key="3">
    <source>
        <dbReference type="Proteomes" id="UP001359308"/>
    </source>
</evidence>
<dbReference type="PANTHER" id="PTHR43681">
    <property type="entry name" value="TRANSMEMBRANE GTPASE FZO"/>
    <property type="match status" value="1"/>
</dbReference>
<proteinExistence type="predicted"/>
<dbReference type="CDD" id="cd09912">
    <property type="entry name" value="DLP_2"/>
    <property type="match status" value="1"/>
</dbReference>
<dbReference type="PANTHER" id="PTHR43681:SF1">
    <property type="entry name" value="SARCALUMENIN"/>
    <property type="match status" value="1"/>
</dbReference>
<sequence>MNAIPRSGVAGDAPQAAGYADLKSELLDRIDELAENLPAAVRPALALRDKVQEGYFDVLTVGQFKRGKTSLINALLGENLLPTAAVPLTSVVTILIYGETHRITVQPLEGRPFDIHPETLADYITEPGNPGNAKGVREVLIQMPSPLLRNGVRIVDTPGVGSVFRHNTDTAYARLPHCDAALFVLSADQAVSQAELEFLNEVRKYAGRIFFLLNKIDILQEADIAAIEHFSRRVLTQAVGTEVRLFPISARDALMGKAGNDPARLDASRLPVFTAALERFLLEEKGALLLDAAASGLARLTGRLRLETRLERSSLTLPIAELDEKIARFAARRFQAERELRRLDGRLRQEFHLLADGIFARDPERRFEELRSHLARRFDALVLDHDLQPPKDFDECLETFIREEVAESFADWREVLERQADAAAAEIVRTFDLEIDEMVTDLQRFAGGLFQLAVPTAALQTSWPERTRAGVRPTDEPMGLELLTEQVLKRAPELVAPRFRKLKSLAERWARHGIVRRRRRQLTETMEMLTGRIRSGIRRRLEETREELSARLRQRLEGVADGLEQALTRGAAERSRASDQAGSRIRRLEAQLAWLEGFDGRIQVFRERAAAQSRT</sequence>
<reference evidence="2 3" key="1">
    <citation type="submission" date="2022-09" db="EMBL/GenBank/DDBJ databases">
        <authorList>
            <person name="Giprobiosintez L."/>
        </authorList>
    </citation>
    <scope>NUCLEOTIDE SEQUENCE [LARGE SCALE GENOMIC DNA]</scope>
    <source>
        <strain evidence="3">VKPM-B-12549 (GBS-15)</strain>
    </source>
</reference>
<gene>
    <name evidence="2" type="ORF">N4J17_11375</name>
</gene>
<feature type="domain" description="Dynamin N-terminal" evidence="1">
    <location>
        <begin position="58"/>
        <end position="215"/>
    </location>
</feature>
<dbReference type="InterPro" id="IPR045063">
    <property type="entry name" value="Dynamin_N"/>
</dbReference>
<dbReference type="SUPFAM" id="SSF52540">
    <property type="entry name" value="P-loop containing nucleoside triphosphate hydrolases"/>
    <property type="match status" value="1"/>
</dbReference>
<keyword evidence="3" id="KW-1185">Reference proteome</keyword>
<dbReference type="InterPro" id="IPR051943">
    <property type="entry name" value="TRAFAC_Dynamin-like_GTPase"/>
</dbReference>
<evidence type="ECO:0000259" key="1">
    <source>
        <dbReference type="Pfam" id="PF00350"/>
    </source>
</evidence>
<dbReference type="RefSeq" id="WP_198323380.1">
    <property type="nucleotide sequence ID" value="NZ_CP104311.1"/>
</dbReference>
<dbReference type="Proteomes" id="UP001359308">
    <property type="component" value="Chromosome"/>
</dbReference>
<protein>
    <submittedName>
        <fullName evidence="2">Dynamin family protein</fullName>
    </submittedName>
</protein>
<dbReference type="EMBL" id="CP104311">
    <property type="protein sequence ID" value="WWF01067.1"/>
    <property type="molecule type" value="Genomic_DNA"/>
</dbReference>